<sequence length="276" mass="32295">MIGHNWNSALYHLFGTIKSFRWILKKAESIWIEQARNNSFSFQLQRHTTCTNGWQTYYRSPLEKSPCQPRSFLLQREFTSNVHSRTNESVRKFKEVLLVNEKGERVGVMSGEQAYQYAANAQQDVMEVSAKAAPPVWKLVDLKQVLRANRLREKMERKQAVEQRRKSEVKEIRISPAIDDHDFQGKVDRAKEFLSTGRRVRFSVRFRRGQGKYASRLESLAERIKEQLKDIPCTIQVKRKPRPPPREGASTQNTTHVSQLEEEQDPFELYIEPTSK</sequence>
<evidence type="ECO:0000259" key="6">
    <source>
        <dbReference type="Pfam" id="PF05198"/>
    </source>
</evidence>
<reference evidence="8" key="1">
    <citation type="journal article" date="2013" name="Science">
        <title>Gene transfer from bacteria and archaea facilitated evolution of an extremophilic eukaryote.</title>
        <authorList>
            <person name="Schonknecht G."/>
            <person name="Chen W.H."/>
            <person name="Ternes C.M."/>
            <person name="Barbier G.G."/>
            <person name="Shrestha R.P."/>
            <person name="Stanke M."/>
            <person name="Brautigam A."/>
            <person name="Baker B.J."/>
            <person name="Banfield J.F."/>
            <person name="Garavito R.M."/>
            <person name="Carr K."/>
            <person name="Wilkerson C."/>
            <person name="Rensing S.A."/>
            <person name="Gagneul D."/>
            <person name="Dickenson N.E."/>
            <person name="Oesterhelt C."/>
            <person name="Lercher M.J."/>
            <person name="Weber A.P."/>
        </authorList>
    </citation>
    <scope>NUCLEOTIDE SEQUENCE [LARGE SCALE GENOMIC DNA]</scope>
    <source>
        <strain evidence="8">074W</strain>
    </source>
</reference>
<keyword evidence="3" id="KW-0648">Protein biosynthesis</keyword>
<dbReference type="InterPro" id="IPR036787">
    <property type="entry name" value="T_IF-3_N_sf"/>
</dbReference>
<dbReference type="GO" id="GO:0032790">
    <property type="term" value="P:ribosome disassembly"/>
    <property type="evidence" value="ECO:0007669"/>
    <property type="project" value="TreeGrafter"/>
</dbReference>
<evidence type="ECO:0000256" key="2">
    <source>
        <dbReference type="ARBA" id="ARBA00022540"/>
    </source>
</evidence>
<dbReference type="OrthoDB" id="5666at2759"/>
<organism evidence="7 8">
    <name type="scientific">Galdieria sulphuraria</name>
    <name type="common">Red alga</name>
    <dbReference type="NCBI Taxonomy" id="130081"/>
    <lineage>
        <taxon>Eukaryota</taxon>
        <taxon>Rhodophyta</taxon>
        <taxon>Bangiophyceae</taxon>
        <taxon>Galdieriales</taxon>
        <taxon>Galdieriaceae</taxon>
        <taxon>Galdieria</taxon>
    </lineage>
</organism>
<evidence type="ECO:0000313" key="7">
    <source>
        <dbReference type="EMBL" id="EME27104.1"/>
    </source>
</evidence>
<dbReference type="InterPro" id="IPR019814">
    <property type="entry name" value="Translation_initiation_fac_3_N"/>
</dbReference>
<comment type="similarity">
    <text evidence="1">Belongs to the IF-3 family.</text>
</comment>
<dbReference type="KEGG" id="gsl:Gasu_53240"/>
<dbReference type="AlphaFoldDB" id="M2XUK6"/>
<dbReference type="NCBIfam" id="TIGR00168">
    <property type="entry name" value="infC"/>
    <property type="match status" value="1"/>
</dbReference>
<feature type="domain" description="Translation initiation factor 3 C-terminal" evidence="5">
    <location>
        <begin position="168"/>
        <end position="232"/>
    </location>
</feature>
<dbReference type="InterPro" id="IPR001288">
    <property type="entry name" value="Translation_initiation_fac_3"/>
</dbReference>
<keyword evidence="2 7" id="KW-0396">Initiation factor</keyword>
<dbReference type="Gene3D" id="3.30.110.10">
    <property type="entry name" value="Translation initiation factor 3 (IF-3), C-terminal domain"/>
    <property type="match status" value="1"/>
</dbReference>
<dbReference type="Proteomes" id="UP000030680">
    <property type="component" value="Unassembled WGS sequence"/>
</dbReference>
<evidence type="ECO:0000256" key="4">
    <source>
        <dbReference type="SAM" id="MobiDB-lite"/>
    </source>
</evidence>
<accession>M2XUK6</accession>
<feature type="region of interest" description="Disordered" evidence="4">
    <location>
        <begin position="234"/>
        <end position="276"/>
    </location>
</feature>
<gene>
    <name evidence="7" type="ORF">Gasu_53240</name>
</gene>
<feature type="compositionally biased region" description="Polar residues" evidence="4">
    <location>
        <begin position="249"/>
        <end position="258"/>
    </location>
</feature>
<evidence type="ECO:0000256" key="1">
    <source>
        <dbReference type="ARBA" id="ARBA00005439"/>
    </source>
</evidence>
<dbReference type="GO" id="GO:0043022">
    <property type="term" value="F:ribosome binding"/>
    <property type="evidence" value="ECO:0007669"/>
    <property type="project" value="TreeGrafter"/>
</dbReference>
<name>M2XUK6_GALSU</name>
<dbReference type="GO" id="GO:0005737">
    <property type="term" value="C:cytoplasm"/>
    <property type="evidence" value="ECO:0007669"/>
    <property type="project" value="UniProtKB-ARBA"/>
</dbReference>
<evidence type="ECO:0000313" key="8">
    <source>
        <dbReference type="Proteomes" id="UP000030680"/>
    </source>
</evidence>
<dbReference type="EMBL" id="KB454537">
    <property type="protein sequence ID" value="EME27104.1"/>
    <property type="molecule type" value="Genomic_DNA"/>
</dbReference>
<dbReference type="InterPro" id="IPR036788">
    <property type="entry name" value="T_IF-3_C_sf"/>
</dbReference>
<dbReference type="Gramene" id="EME27104">
    <property type="protein sequence ID" value="EME27104"/>
    <property type="gene ID" value="Gasu_53240"/>
</dbReference>
<dbReference type="SUPFAM" id="SSF54364">
    <property type="entry name" value="Translation initiation factor IF3, N-terminal domain"/>
    <property type="match status" value="1"/>
</dbReference>
<dbReference type="PANTHER" id="PTHR10938">
    <property type="entry name" value="TRANSLATION INITIATION FACTOR IF-3"/>
    <property type="match status" value="1"/>
</dbReference>
<dbReference type="GeneID" id="17086036"/>
<dbReference type="InterPro" id="IPR019815">
    <property type="entry name" value="Translation_initiation_fac_3_C"/>
</dbReference>
<dbReference type="Gene3D" id="3.10.20.80">
    <property type="entry name" value="Translation initiation factor 3 (IF-3), N-terminal domain"/>
    <property type="match status" value="1"/>
</dbReference>
<dbReference type="PANTHER" id="PTHR10938:SF0">
    <property type="entry name" value="TRANSLATION INITIATION FACTOR IF-3, MITOCHONDRIAL"/>
    <property type="match status" value="1"/>
</dbReference>
<evidence type="ECO:0000259" key="5">
    <source>
        <dbReference type="Pfam" id="PF00707"/>
    </source>
</evidence>
<dbReference type="STRING" id="130081.M2XUK6"/>
<dbReference type="RefSeq" id="XP_005703624.1">
    <property type="nucleotide sequence ID" value="XM_005703567.1"/>
</dbReference>
<evidence type="ECO:0000256" key="3">
    <source>
        <dbReference type="ARBA" id="ARBA00022917"/>
    </source>
</evidence>
<protein>
    <submittedName>
        <fullName evidence="7">Translation initiation factor IF-3</fullName>
    </submittedName>
</protein>
<feature type="domain" description="Translation initiation factor 3 N-terminal" evidence="6">
    <location>
        <begin position="87"/>
        <end position="154"/>
    </location>
</feature>
<keyword evidence="8" id="KW-1185">Reference proteome</keyword>
<dbReference type="Pfam" id="PF05198">
    <property type="entry name" value="IF3_N"/>
    <property type="match status" value="1"/>
</dbReference>
<dbReference type="Pfam" id="PF00707">
    <property type="entry name" value="IF3_C"/>
    <property type="match status" value="1"/>
</dbReference>
<dbReference type="SUPFAM" id="SSF55200">
    <property type="entry name" value="Translation initiation factor IF3, C-terminal domain"/>
    <property type="match status" value="1"/>
</dbReference>
<dbReference type="GO" id="GO:0003743">
    <property type="term" value="F:translation initiation factor activity"/>
    <property type="evidence" value="ECO:0007669"/>
    <property type="project" value="UniProtKB-KW"/>
</dbReference>
<proteinExistence type="inferred from homology"/>